<reference evidence="1 2" key="1">
    <citation type="submission" date="2020-03" db="EMBL/GenBank/DDBJ databases">
        <title>Genomic Encyclopedia of Archaeal and Bacterial Type Strains, Phase II (KMG-II): from individual species to whole genera.</title>
        <authorList>
            <person name="Goeker M."/>
        </authorList>
    </citation>
    <scope>NUCLEOTIDE SEQUENCE [LARGE SCALE GENOMIC DNA]</scope>
    <source>
        <strain evidence="1 2">DSM 4749</strain>
    </source>
</reference>
<dbReference type="RefSeq" id="WP_166912503.1">
    <property type="nucleotide sequence ID" value="NZ_JAASRS010000003.1"/>
</dbReference>
<organism evidence="1 2">
    <name type="scientific">Saccharococcus thermophilus</name>
    <dbReference type="NCBI Taxonomy" id="29396"/>
    <lineage>
        <taxon>Bacteria</taxon>
        <taxon>Bacillati</taxon>
        <taxon>Bacillota</taxon>
        <taxon>Bacilli</taxon>
        <taxon>Bacillales</taxon>
        <taxon>Anoxybacillaceae</taxon>
        <taxon>Saccharococcus</taxon>
    </lineage>
</organism>
<evidence type="ECO:0000313" key="1">
    <source>
        <dbReference type="EMBL" id="NIK16611.1"/>
    </source>
</evidence>
<keyword evidence="2" id="KW-1185">Reference proteome</keyword>
<accession>A0A846MLS6</accession>
<sequence>MKTFTFYINENTHQVLPENEYWEILEADDDFIPLDVCVEEDGTIIYKPYRVEYDEYGFPYYPEYTSLEYTFDQPYASMIESYIENWLKEKSDLRLFFLFRDSGGDIK</sequence>
<proteinExistence type="predicted"/>
<protein>
    <submittedName>
        <fullName evidence="1">Uncharacterized protein</fullName>
    </submittedName>
</protein>
<dbReference type="Proteomes" id="UP000532769">
    <property type="component" value="Unassembled WGS sequence"/>
</dbReference>
<comment type="caution">
    <text evidence="1">The sequence shown here is derived from an EMBL/GenBank/DDBJ whole genome shotgun (WGS) entry which is preliminary data.</text>
</comment>
<dbReference type="EMBL" id="JAASRS010000003">
    <property type="protein sequence ID" value="NIK16611.1"/>
    <property type="molecule type" value="Genomic_DNA"/>
</dbReference>
<evidence type="ECO:0000313" key="2">
    <source>
        <dbReference type="Proteomes" id="UP000532769"/>
    </source>
</evidence>
<name>A0A846MLS6_9BACL</name>
<dbReference type="AlphaFoldDB" id="A0A846MLS6"/>
<gene>
    <name evidence="1" type="ORF">BDD39_003252</name>
</gene>